<protein>
    <submittedName>
        <fullName evidence="1">Uncharacterized protein</fullName>
    </submittedName>
</protein>
<evidence type="ECO:0000313" key="1">
    <source>
        <dbReference type="EMBL" id="MBH0776696.1"/>
    </source>
</evidence>
<accession>A0A931I9A8</accession>
<dbReference type="Pfam" id="PF19953">
    <property type="entry name" value="EACC1"/>
    <property type="match status" value="1"/>
</dbReference>
<dbReference type="InterPro" id="IPR045428">
    <property type="entry name" value="EACC1"/>
</dbReference>
<gene>
    <name evidence="1" type="ORF">IT779_10415</name>
</gene>
<sequence length="116" mass="12221">MSNVDRQLLIRAGGGADTAPRLSDWLREDASLRERAQLQHNMVLEGDMGAPSEIMTIALASETAGIIAAAPAGSLTTRRSDITLTGTRPNGDTIGFDATGMSYQLRVLAGPPDTPQ</sequence>
<dbReference type="EMBL" id="JADMLG010000003">
    <property type="protein sequence ID" value="MBH0776696.1"/>
    <property type="molecule type" value="Genomic_DNA"/>
</dbReference>
<keyword evidence="2" id="KW-1185">Reference proteome</keyword>
<comment type="caution">
    <text evidence="1">The sequence shown here is derived from an EMBL/GenBank/DDBJ whole genome shotgun (WGS) entry which is preliminary data.</text>
</comment>
<dbReference type="AlphaFoldDB" id="A0A931I9A8"/>
<evidence type="ECO:0000313" key="2">
    <source>
        <dbReference type="Proteomes" id="UP000655751"/>
    </source>
</evidence>
<reference evidence="1" key="1">
    <citation type="submission" date="2020-11" db="EMBL/GenBank/DDBJ databases">
        <title>Nocardia NEAU-351.nov., a novel actinomycete isolated from the cow dung.</title>
        <authorList>
            <person name="Zhang X."/>
        </authorList>
    </citation>
    <scope>NUCLEOTIDE SEQUENCE</scope>
    <source>
        <strain evidence="1">NEAU-351</strain>
    </source>
</reference>
<name>A0A931I9A8_9NOCA</name>
<dbReference type="RefSeq" id="WP_196149018.1">
    <property type="nucleotide sequence ID" value="NZ_JADMLG010000003.1"/>
</dbReference>
<dbReference type="Proteomes" id="UP000655751">
    <property type="component" value="Unassembled WGS sequence"/>
</dbReference>
<organism evidence="1 2">
    <name type="scientific">Nocardia bovistercoris</name>
    <dbReference type="NCBI Taxonomy" id="2785916"/>
    <lineage>
        <taxon>Bacteria</taxon>
        <taxon>Bacillati</taxon>
        <taxon>Actinomycetota</taxon>
        <taxon>Actinomycetes</taxon>
        <taxon>Mycobacteriales</taxon>
        <taxon>Nocardiaceae</taxon>
        <taxon>Nocardia</taxon>
    </lineage>
</organism>
<proteinExistence type="predicted"/>